<dbReference type="NCBIfam" id="TIGR03382">
    <property type="entry name" value="GC_trans_RRR"/>
    <property type="match status" value="1"/>
</dbReference>
<dbReference type="Proteomes" id="UP000315995">
    <property type="component" value="Chromosome"/>
</dbReference>
<keyword evidence="4" id="KW-1185">Reference proteome</keyword>
<gene>
    <name evidence="3" type="ORF">FIV42_13520</name>
</gene>
<protein>
    <submittedName>
        <fullName evidence="3">Uncharacterized protein</fullName>
    </submittedName>
</protein>
<feature type="signal peptide" evidence="2">
    <location>
        <begin position="1"/>
        <end position="27"/>
    </location>
</feature>
<accession>A0A5B8Y591</accession>
<evidence type="ECO:0000256" key="2">
    <source>
        <dbReference type="SAM" id="SignalP"/>
    </source>
</evidence>
<organism evidence="3 4">
    <name type="scientific">Persicimonas caeni</name>
    <dbReference type="NCBI Taxonomy" id="2292766"/>
    <lineage>
        <taxon>Bacteria</taxon>
        <taxon>Deltaproteobacteria</taxon>
        <taxon>Bradymonadales</taxon>
        <taxon>Bradymonadaceae</taxon>
        <taxon>Persicimonas</taxon>
    </lineage>
</organism>
<evidence type="ECO:0000256" key="1">
    <source>
        <dbReference type="SAM" id="MobiDB-lite"/>
    </source>
</evidence>
<dbReference type="AlphaFoldDB" id="A0A4Y6PUE1"/>
<dbReference type="RefSeq" id="WP_141198209.1">
    <property type="nucleotide sequence ID" value="NZ_CP041186.1"/>
</dbReference>
<feature type="region of interest" description="Disordered" evidence="1">
    <location>
        <begin position="528"/>
        <end position="548"/>
    </location>
</feature>
<keyword evidence="2" id="KW-0732">Signal</keyword>
<evidence type="ECO:0000313" key="4">
    <source>
        <dbReference type="Proteomes" id="UP000315995"/>
    </source>
</evidence>
<accession>A0A4Y6PUE1</accession>
<feature type="compositionally biased region" description="Polar residues" evidence="1">
    <location>
        <begin position="533"/>
        <end position="548"/>
    </location>
</feature>
<name>A0A4Y6PUE1_PERCE</name>
<proteinExistence type="predicted"/>
<feature type="chain" id="PRO_5030106459" evidence="2">
    <location>
        <begin position="28"/>
        <end position="574"/>
    </location>
</feature>
<dbReference type="OrthoDB" id="5485969at2"/>
<dbReference type="InterPro" id="IPR017756">
    <property type="entry name" value="TM_Gly-Cys-Arg_CS"/>
</dbReference>
<reference evidence="3 4" key="1">
    <citation type="submission" date="2019-06" db="EMBL/GenBank/DDBJ databases">
        <title>Persicimonas caeni gen. nov., sp. nov., a predatory bacterium isolated from solar saltern.</title>
        <authorList>
            <person name="Wang S."/>
        </authorList>
    </citation>
    <scope>NUCLEOTIDE SEQUENCE [LARGE SCALE GENOMIC DNA]</scope>
    <source>
        <strain evidence="3 4">YN101</strain>
    </source>
</reference>
<evidence type="ECO:0000313" key="3">
    <source>
        <dbReference type="EMBL" id="QDG51729.1"/>
    </source>
</evidence>
<sequence>MTKQCQLAVHGLCISLLLLLAPGTLSAEWRAPNVHSIFSGSTFANGQSQNMGPAIRHTVEEYCDTLRFGLTMHAAVDGRRTQCGWGDRAANQVVAPAAGSCRQVGRELQGMQNQSGREYCDQSGDGWQYEPLDQVLRVEREMTFPEAYDSNLSVDTNVLSRWWERANLNLIMLERMPQTDNGDHGDRLITSLREACRSYDGHGGQFPSMPTFVLGMKHNPDDVSLYGGLLAAAGGTGQCCYDEDGCDIETDPAIDICTHIEDGRDEDKIRYDIAAQRYDCGGSAKLTETGAPDSTTLPNLECALAGKKCSGAFAPDPPTNFFGIFACIQVRPKDVPPEDFAVRYCHDDELNCHILTEGSGLEYVDENKTLYYLEGVNQNGTSYCSALGEGDATFEHWDCPNEGNPCDTGLPGRCGQGKISCDSGTEECVQTLAPMPEICNGLDDDCNGQVDNLSTSWDNQLFSVYDPTKLGDYDDDGVDREAIHCMERDVCTCQGGTLDYGGPGYEAHIMSWVPGTCVCGEGMAGESAGYTPAPSSDQQTQPRAGCSSATNGSATIAWMVFGLLGLMGLRRRGE</sequence>
<dbReference type="EMBL" id="CP041186">
    <property type="protein sequence ID" value="QDG51729.1"/>
    <property type="molecule type" value="Genomic_DNA"/>
</dbReference>